<reference evidence="7 8" key="1">
    <citation type="submission" date="2023-04" db="EMBL/GenBank/DDBJ databases">
        <title>Draft genome sequence of acteroides sedimenti strain YN3PY1.</title>
        <authorList>
            <person name="Yoshida N."/>
        </authorList>
    </citation>
    <scope>NUCLEOTIDE SEQUENCE [LARGE SCALE GENOMIC DNA]</scope>
    <source>
        <strain evidence="7 8">YN3PY1</strain>
    </source>
</reference>
<evidence type="ECO:0000256" key="2">
    <source>
        <dbReference type="ARBA" id="ARBA00022475"/>
    </source>
</evidence>
<keyword evidence="4 7" id="KW-0808">Transferase</keyword>
<feature type="domain" description="Glycosyltransferase 2-like" evidence="6">
    <location>
        <begin position="42"/>
        <end position="159"/>
    </location>
</feature>
<dbReference type="Proteomes" id="UP001496674">
    <property type="component" value="Chromosome"/>
</dbReference>
<dbReference type="SUPFAM" id="SSF53448">
    <property type="entry name" value="Nucleotide-diphospho-sugar transferases"/>
    <property type="match status" value="1"/>
</dbReference>
<dbReference type="PANTHER" id="PTHR43646:SF2">
    <property type="entry name" value="GLYCOSYLTRANSFERASE 2-LIKE DOMAIN-CONTAINING PROTEIN"/>
    <property type="match status" value="1"/>
</dbReference>
<accession>A0ABN6Z813</accession>
<organism evidence="7 8">
    <name type="scientific">Bacteroides sedimenti</name>
    <dbReference type="NCBI Taxonomy" id="2136147"/>
    <lineage>
        <taxon>Bacteria</taxon>
        <taxon>Pseudomonadati</taxon>
        <taxon>Bacteroidota</taxon>
        <taxon>Bacteroidia</taxon>
        <taxon>Bacteroidales</taxon>
        <taxon>Bacteroidaceae</taxon>
        <taxon>Bacteroides</taxon>
    </lineage>
</organism>
<evidence type="ECO:0000313" key="8">
    <source>
        <dbReference type="Proteomes" id="UP001496674"/>
    </source>
</evidence>
<dbReference type="CDD" id="cd06423">
    <property type="entry name" value="CESA_like"/>
    <property type="match status" value="1"/>
</dbReference>
<evidence type="ECO:0000313" key="7">
    <source>
        <dbReference type="EMBL" id="BEG98798.1"/>
    </source>
</evidence>
<dbReference type="InterPro" id="IPR001173">
    <property type="entry name" value="Glyco_trans_2-like"/>
</dbReference>
<dbReference type="Gene3D" id="3.90.550.10">
    <property type="entry name" value="Spore Coat Polysaccharide Biosynthesis Protein SpsA, Chain A"/>
    <property type="match status" value="1"/>
</dbReference>
<dbReference type="RefSeq" id="WP_353334007.1">
    <property type="nucleotide sequence ID" value="NZ_AP028055.1"/>
</dbReference>
<dbReference type="EMBL" id="AP028055">
    <property type="protein sequence ID" value="BEG98798.1"/>
    <property type="molecule type" value="Genomic_DNA"/>
</dbReference>
<proteinExistence type="predicted"/>
<name>A0ABN6Z813_9BACE</name>
<dbReference type="InterPro" id="IPR029044">
    <property type="entry name" value="Nucleotide-diphossugar_trans"/>
</dbReference>
<evidence type="ECO:0000256" key="5">
    <source>
        <dbReference type="ARBA" id="ARBA00023136"/>
    </source>
</evidence>
<evidence type="ECO:0000259" key="6">
    <source>
        <dbReference type="Pfam" id="PF00535"/>
    </source>
</evidence>
<dbReference type="PANTHER" id="PTHR43646">
    <property type="entry name" value="GLYCOSYLTRANSFERASE"/>
    <property type="match status" value="1"/>
</dbReference>
<protein>
    <submittedName>
        <fullName evidence="7">Glycosyl transferase family A</fullName>
    </submittedName>
</protein>
<sequence length="283" mass="32551">MTENYSKYLAIFERSMEKVPVDIIKEIQLKLKQETQEEPLVSVVVIAHNEEKHILSCLWSLSENKCGFPIEIIVINNNSTDRTTEILDMIGVKWYNEPNKGPGHARQCGLNHARGKYYLCIDADTIYPPYYIQTMVNQLRKSGVSCAFGLWSFIPDKQHSRLGLFLYESLRDIYLLLQSMKRPELCVRGMAFGFNTEMGRKIGFRTDIIRGEDGSLALAMKQYGKLVLIKNRKARVFTSNSTLSAEGSFFKSFINRFFKAFKSSGNMFSKKTNYKDQESNLIK</sequence>
<keyword evidence="2" id="KW-1003">Cell membrane</keyword>
<evidence type="ECO:0000256" key="1">
    <source>
        <dbReference type="ARBA" id="ARBA00004236"/>
    </source>
</evidence>
<evidence type="ECO:0000256" key="4">
    <source>
        <dbReference type="ARBA" id="ARBA00022679"/>
    </source>
</evidence>
<keyword evidence="8" id="KW-1185">Reference proteome</keyword>
<dbReference type="GO" id="GO:0016740">
    <property type="term" value="F:transferase activity"/>
    <property type="evidence" value="ECO:0007669"/>
    <property type="project" value="UniProtKB-KW"/>
</dbReference>
<comment type="subcellular location">
    <subcellularLocation>
        <location evidence="1">Cell membrane</location>
    </subcellularLocation>
</comment>
<keyword evidence="3" id="KW-0328">Glycosyltransferase</keyword>
<evidence type="ECO:0000256" key="3">
    <source>
        <dbReference type="ARBA" id="ARBA00022676"/>
    </source>
</evidence>
<gene>
    <name evidence="7" type="ORF">BSYN_10630</name>
</gene>
<keyword evidence="5" id="KW-0472">Membrane</keyword>
<dbReference type="Pfam" id="PF00535">
    <property type="entry name" value="Glycos_transf_2"/>
    <property type="match status" value="1"/>
</dbReference>